<evidence type="ECO:0000256" key="1">
    <source>
        <dbReference type="SAM" id="Coils"/>
    </source>
</evidence>
<evidence type="ECO:0000313" key="3">
    <source>
        <dbReference type="Proteomes" id="UP000272117"/>
    </source>
</evidence>
<dbReference type="EMBL" id="RJJD01000023">
    <property type="protein sequence ID" value="RNI21891.1"/>
    <property type="molecule type" value="Genomic_DNA"/>
</dbReference>
<organism evidence="2 3">
    <name type="scientific">Rufibacter latericius</name>
    <dbReference type="NCBI Taxonomy" id="2487040"/>
    <lineage>
        <taxon>Bacteria</taxon>
        <taxon>Pseudomonadati</taxon>
        <taxon>Bacteroidota</taxon>
        <taxon>Cytophagia</taxon>
        <taxon>Cytophagales</taxon>
        <taxon>Hymenobacteraceae</taxon>
        <taxon>Rufibacter</taxon>
    </lineage>
</organism>
<comment type="caution">
    <text evidence="2">The sequence shown here is derived from an EMBL/GenBank/DDBJ whole genome shotgun (WGS) entry which is preliminary data.</text>
</comment>
<name>A0A3M9M8K6_9BACT</name>
<evidence type="ECO:0008006" key="4">
    <source>
        <dbReference type="Google" id="ProtNLM"/>
    </source>
</evidence>
<evidence type="ECO:0000313" key="2">
    <source>
        <dbReference type="EMBL" id="RNI21891.1"/>
    </source>
</evidence>
<dbReference type="Proteomes" id="UP000272117">
    <property type="component" value="Unassembled WGS sequence"/>
</dbReference>
<dbReference type="AlphaFoldDB" id="A0A3M9M8K6"/>
<keyword evidence="3" id="KW-1185">Reference proteome</keyword>
<protein>
    <recommendedName>
        <fullName evidence="4">50S ribosomal protein L29</fullName>
    </recommendedName>
</protein>
<sequence>MELQNAAAQKLEQKVNLMKKCLHQPDFNRLSRHNKVLFIQELNILQSQLKSLKKQKVKDTQRKMYSE</sequence>
<dbReference type="RefSeq" id="WP_123129214.1">
    <property type="nucleotide sequence ID" value="NZ_RJJD01000023.1"/>
</dbReference>
<keyword evidence="1" id="KW-0175">Coiled coil</keyword>
<feature type="coiled-coil region" evidence="1">
    <location>
        <begin position="35"/>
        <end position="62"/>
    </location>
</feature>
<accession>A0A3M9M8K6</accession>
<reference evidence="2 3" key="1">
    <citation type="submission" date="2018-11" db="EMBL/GenBank/DDBJ databases">
        <title>Rufibacter latericius sp. nov., isolated from water in Baiyang Lake.</title>
        <authorList>
            <person name="Yang Y."/>
        </authorList>
    </citation>
    <scope>NUCLEOTIDE SEQUENCE [LARGE SCALE GENOMIC DNA]</scope>
    <source>
        <strain evidence="2 3">R-22-1c-1</strain>
    </source>
</reference>
<proteinExistence type="predicted"/>
<gene>
    <name evidence="2" type="ORF">EFB08_22365</name>
</gene>